<evidence type="ECO:0008006" key="3">
    <source>
        <dbReference type="Google" id="ProtNLM"/>
    </source>
</evidence>
<protein>
    <recommendedName>
        <fullName evidence="3">Pentapeptide repeat-containing protein</fullName>
    </recommendedName>
</protein>
<dbReference type="Proteomes" id="UP000034189">
    <property type="component" value="Chromosome"/>
</dbReference>
<dbReference type="HOGENOM" id="CLU_052161_0_0_9"/>
<reference evidence="1 2" key="1">
    <citation type="submission" date="2015-03" db="EMBL/GenBank/DDBJ databases">
        <authorList>
            <person name="Abdul Halim M."/>
        </authorList>
    </citation>
    <scope>NUCLEOTIDE SEQUENCE [LARGE SCALE GENOMIC DNA]</scope>
    <source>
        <strain evidence="1 2">ATCC 35681</strain>
    </source>
</reference>
<dbReference type="Pfam" id="PF00805">
    <property type="entry name" value="Pentapeptide"/>
    <property type="match status" value="2"/>
</dbReference>
<gene>
    <name evidence="1" type="ORF">VK70_25610</name>
</gene>
<dbReference type="InterPro" id="IPR001646">
    <property type="entry name" value="5peptide_repeat"/>
</dbReference>
<dbReference type="Gene3D" id="2.160.20.80">
    <property type="entry name" value="E3 ubiquitin-protein ligase SopA"/>
    <property type="match status" value="1"/>
</dbReference>
<dbReference type="RefSeq" id="WP_046724583.1">
    <property type="nucleotide sequence ID" value="NZ_CP011114.1"/>
</dbReference>
<dbReference type="PATRIC" id="fig|1333534.5.peg.5595"/>
<proteinExistence type="predicted"/>
<evidence type="ECO:0000313" key="2">
    <source>
        <dbReference type="Proteomes" id="UP000034189"/>
    </source>
</evidence>
<dbReference type="EMBL" id="CP011114">
    <property type="protein sequence ID" value="AKG37998.1"/>
    <property type="molecule type" value="Genomic_DNA"/>
</dbReference>
<accession>A0A0F7FG16</accession>
<dbReference type="AlphaFoldDB" id="A0A0F7FG16"/>
<evidence type="ECO:0000313" key="1">
    <source>
        <dbReference type="EMBL" id="AKG37998.1"/>
    </source>
</evidence>
<sequence>MYDEKALSHFRETVLKPWHTQALLALDREYHRRREELAAGFLAHFQDFCRSILEHQLAGDKRSLGYITYSMLRTGLLDGQAMYLAEGLDASWFFDRTPVQASYAPHWAFDPLKGAVEEWGPAARKYAGKLPRPLLEKLRLSEAEHFHSYVAELIRYAMPQAAELPEFQALAKEAVFEVRAGEYLDHSITVYKEDKRGLSSMEIREWLGERSEEEYAYAAIEGANLSSGAYSGLDFRYTAFRDCDLSFVRMSLCVLIGTHWRNCRLEGADFSHSLLHGADFSGCRLQGSVFLSVRGGRPLEEAAEWVMPGFAGVRFAGADLTGAKLSFADLRGAVFTGANLSGADLTGADLRGADFTGADLSGAVLEGAVLDGAVLEAVDLTRSRLPGGPWKTERREVER</sequence>
<dbReference type="PANTHER" id="PTHR14136">
    <property type="entry name" value="BTB_POZ DOMAIN-CONTAINING PROTEIN KCTD9"/>
    <property type="match status" value="1"/>
</dbReference>
<organism evidence="1 2">
    <name type="scientific">Paenibacillus durus ATCC 35681</name>
    <dbReference type="NCBI Taxonomy" id="1333534"/>
    <lineage>
        <taxon>Bacteria</taxon>
        <taxon>Bacillati</taxon>
        <taxon>Bacillota</taxon>
        <taxon>Bacilli</taxon>
        <taxon>Bacillales</taxon>
        <taxon>Paenibacillaceae</taxon>
        <taxon>Paenibacillus</taxon>
    </lineage>
</organism>
<dbReference type="PANTHER" id="PTHR14136:SF17">
    <property type="entry name" value="BTB_POZ DOMAIN-CONTAINING PROTEIN KCTD9"/>
    <property type="match status" value="1"/>
</dbReference>
<name>A0A0F7FG16_PAEDU</name>
<dbReference type="InterPro" id="IPR051082">
    <property type="entry name" value="Pentapeptide-BTB/POZ_domain"/>
</dbReference>
<dbReference type="SUPFAM" id="SSF141571">
    <property type="entry name" value="Pentapeptide repeat-like"/>
    <property type="match status" value="1"/>
</dbReference>
<reference evidence="1 2" key="2">
    <citation type="journal article" date="2016" name="Genome Announc.">
        <title>Genome Sequence of a Gram-Positive Diazotroph, Paenibacillus durus Type Strain ATCC 35681.</title>
        <authorList>
            <person name="Halim M.A."/>
            <person name="Rahman A.Y."/>
            <person name="Sim K.S."/>
            <person name="Yam H.C."/>
            <person name="Rahim A.A."/>
            <person name="Ghazali A.H."/>
            <person name="Najimudin N."/>
        </authorList>
    </citation>
    <scope>NUCLEOTIDE SEQUENCE [LARGE SCALE GENOMIC DNA]</scope>
    <source>
        <strain evidence="1 2">ATCC 35681</strain>
    </source>
</reference>